<dbReference type="AlphaFoldDB" id="A0ABD2PWW7"/>
<keyword evidence="8" id="KW-1185">Reference proteome</keyword>
<dbReference type="InterPro" id="IPR036013">
    <property type="entry name" value="Band_7/SPFH_dom_sf"/>
</dbReference>
<evidence type="ECO:0000256" key="1">
    <source>
        <dbReference type="ARBA" id="ARBA00004370"/>
    </source>
</evidence>
<dbReference type="PANTHER" id="PTHR13806">
    <property type="entry name" value="FLOTILLIN-RELATED"/>
    <property type="match status" value="1"/>
</dbReference>
<feature type="coiled-coil region" evidence="5">
    <location>
        <begin position="178"/>
        <end position="214"/>
    </location>
</feature>
<evidence type="ECO:0000256" key="5">
    <source>
        <dbReference type="SAM" id="Coils"/>
    </source>
</evidence>
<dbReference type="EMBL" id="JBJKFK010002247">
    <property type="protein sequence ID" value="KAL3311407.1"/>
    <property type="molecule type" value="Genomic_DNA"/>
</dbReference>
<dbReference type="InterPro" id="IPR001107">
    <property type="entry name" value="Band_7"/>
</dbReference>
<dbReference type="PANTHER" id="PTHR13806:SF46">
    <property type="entry name" value="FLOTILLIN-1-RELATED"/>
    <property type="match status" value="1"/>
</dbReference>
<dbReference type="CDD" id="cd03399">
    <property type="entry name" value="SPFH_flotillin"/>
    <property type="match status" value="1"/>
</dbReference>
<evidence type="ECO:0000313" key="7">
    <source>
        <dbReference type="EMBL" id="KAL3311407.1"/>
    </source>
</evidence>
<sequence>MTLNPICENVLTSEGIPLTVTGVAQVKVMKDENLLARACEQLLGKERGEIESTILCTLEGHLRAILGTLSVEEVYKDREKFASLLRETASADVAKMGIEILSFTIKDIFDRVTYLNSFGKTQIAIVRKDADIGVAEAEKEAGISESNCLRTQQVNFFQADEEISSSSRNYELEIFKFAQETQQAKAQAELSYQLHEAKERQKIVEEEIKIAIVERKKLIELEEEEIHFKEKRLAARIRLPADAEAYRIEQAAAATKFIRIARAQAEAESIRLRGLAKAEAIRMKSMAMAEKMEIHAEAYQKYGEIAMLSLVLNVLPRMATQVAAPLGKITEIVQLNHNNQPIPKTK</sequence>
<comment type="subcellular location">
    <subcellularLocation>
        <location evidence="1">Membrane</location>
    </subcellularLocation>
</comment>
<feature type="domain" description="Band 7" evidence="6">
    <location>
        <begin position="38"/>
        <end position="220"/>
    </location>
</feature>
<organism evidence="7 8">
    <name type="scientific">Cichlidogyrus casuarinus</name>
    <dbReference type="NCBI Taxonomy" id="1844966"/>
    <lineage>
        <taxon>Eukaryota</taxon>
        <taxon>Metazoa</taxon>
        <taxon>Spiralia</taxon>
        <taxon>Lophotrochozoa</taxon>
        <taxon>Platyhelminthes</taxon>
        <taxon>Monogenea</taxon>
        <taxon>Monopisthocotylea</taxon>
        <taxon>Dactylogyridea</taxon>
        <taxon>Ancyrocephalidae</taxon>
        <taxon>Cichlidogyrus</taxon>
    </lineage>
</organism>
<gene>
    <name evidence="7" type="primary">FLOT2_1</name>
    <name evidence="7" type="ORF">Ciccas_010013</name>
</gene>
<name>A0ABD2PWW7_9PLAT</name>
<evidence type="ECO:0000256" key="3">
    <source>
        <dbReference type="ARBA" id="ARBA00023136"/>
    </source>
</evidence>
<comment type="caution">
    <text evidence="7">The sequence shown here is derived from an EMBL/GenBank/DDBJ whole genome shotgun (WGS) entry which is preliminary data.</text>
</comment>
<dbReference type="GO" id="GO:0016020">
    <property type="term" value="C:membrane"/>
    <property type="evidence" value="ECO:0007669"/>
    <property type="project" value="UniProtKB-SubCell"/>
</dbReference>
<keyword evidence="5" id="KW-0175">Coiled coil</keyword>
<dbReference type="Gene3D" id="3.30.479.30">
    <property type="entry name" value="Band 7 domain"/>
    <property type="match status" value="1"/>
</dbReference>
<evidence type="ECO:0000313" key="8">
    <source>
        <dbReference type="Proteomes" id="UP001626550"/>
    </source>
</evidence>
<evidence type="ECO:0000259" key="6">
    <source>
        <dbReference type="SMART" id="SM00244"/>
    </source>
</evidence>
<dbReference type="SMART" id="SM00244">
    <property type="entry name" value="PHB"/>
    <property type="match status" value="1"/>
</dbReference>
<reference evidence="7 8" key="1">
    <citation type="submission" date="2024-11" db="EMBL/GenBank/DDBJ databases">
        <title>Adaptive evolution of stress response genes in parasites aligns with host niche diversity.</title>
        <authorList>
            <person name="Hahn C."/>
            <person name="Resl P."/>
        </authorList>
    </citation>
    <scope>NUCLEOTIDE SEQUENCE [LARGE SCALE GENOMIC DNA]</scope>
    <source>
        <strain evidence="7">EGGRZ-B1_66</strain>
        <tissue evidence="7">Body</tissue>
    </source>
</reference>
<dbReference type="Proteomes" id="UP001626550">
    <property type="component" value="Unassembled WGS sequence"/>
</dbReference>
<protein>
    <submittedName>
        <fullName evidence="7">Flotillin-2</fullName>
    </submittedName>
</protein>
<keyword evidence="3" id="KW-0472">Membrane</keyword>
<dbReference type="InterPro" id="IPR027705">
    <property type="entry name" value="Flotillin_fam"/>
</dbReference>
<dbReference type="Pfam" id="PF01145">
    <property type="entry name" value="Band_7"/>
    <property type="match status" value="1"/>
</dbReference>
<comment type="similarity">
    <text evidence="2 4">Belongs to the band 7/mec-2 family. Flotillin subfamily.</text>
</comment>
<proteinExistence type="inferred from homology"/>
<accession>A0ABD2PWW7</accession>
<dbReference type="SUPFAM" id="SSF117892">
    <property type="entry name" value="Band 7/SPFH domain"/>
    <property type="match status" value="1"/>
</dbReference>
<evidence type="ECO:0000256" key="2">
    <source>
        <dbReference type="ARBA" id="ARBA00007161"/>
    </source>
</evidence>
<evidence type="ECO:0000256" key="4">
    <source>
        <dbReference type="RuleBase" id="RU366054"/>
    </source>
</evidence>